<feature type="region of interest" description="Disordered" evidence="1">
    <location>
        <begin position="271"/>
        <end position="332"/>
    </location>
</feature>
<dbReference type="InterPro" id="IPR055769">
    <property type="entry name" value="DUF7345"/>
</dbReference>
<evidence type="ECO:0000256" key="2">
    <source>
        <dbReference type="SAM" id="Phobius"/>
    </source>
</evidence>
<dbReference type="EMBL" id="JBHSXH010000015">
    <property type="protein sequence ID" value="MFC6826822.1"/>
    <property type="molecule type" value="Genomic_DNA"/>
</dbReference>
<dbReference type="InterPro" id="IPR055767">
    <property type="entry name" value="DUF7343"/>
</dbReference>
<accession>A0ABD5U1Z7</accession>
<dbReference type="AlphaFoldDB" id="A0ABD5U1Z7"/>
<dbReference type="Proteomes" id="UP001596408">
    <property type="component" value="Unassembled WGS sequence"/>
</dbReference>
<protein>
    <submittedName>
        <fullName evidence="5">Helix-turn-helix transcriptional regulator</fullName>
    </submittedName>
</protein>
<keyword evidence="6" id="KW-1185">Reference proteome</keyword>
<dbReference type="Pfam" id="PF24034">
    <property type="entry name" value="DUF7343"/>
    <property type="match status" value="1"/>
</dbReference>
<evidence type="ECO:0000259" key="4">
    <source>
        <dbReference type="Pfam" id="PF24036"/>
    </source>
</evidence>
<comment type="caution">
    <text evidence="5">The sequence shown here is derived from an EMBL/GenBank/DDBJ whole genome shotgun (WGS) entry which is preliminary data.</text>
</comment>
<evidence type="ECO:0000259" key="3">
    <source>
        <dbReference type="Pfam" id="PF24034"/>
    </source>
</evidence>
<keyword evidence="2" id="KW-1133">Transmembrane helix</keyword>
<keyword evidence="2" id="KW-0472">Membrane</keyword>
<dbReference type="RefSeq" id="WP_379698923.1">
    <property type="nucleotide sequence ID" value="NZ_JBHSXH010000015.1"/>
</dbReference>
<keyword evidence="2" id="KW-0812">Transmembrane</keyword>
<name>A0ABD5U1Z7_9EURY</name>
<feature type="domain" description="DUF7343" evidence="3">
    <location>
        <begin position="338"/>
        <end position="399"/>
    </location>
</feature>
<feature type="transmembrane region" description="Helical" evidence="2">
    <location>
        <begin position="244"/>
        <end position="266"/>
    </location>
</feature>
<evidence type="ECO:0000256" key="1">
    <source>
        <dbReference type="SAM" id="MobiDB-lite"/>
    </source>
</evidence>
<proteinExistence type="predicted"/>
<gene>
    <name evidence="5" type="ORF">ACFQEV_17750</name>
</gene>
<feature type="domain" description="DUF7345" evidence="4">
    <location>
        <begin position="63"/>
        <end position="200"/>
    </location>
</feature>
<sequence length="409" mass="43118">MRSVALFTALLLVLSGAGPAVAAPDSAAASGTDGAAALRSSADGAVRAQTSSSLDQSPETVMRVALRADQSAKWRVEVRYQLNDENETRAFEKIGREYERGESDVGVDADLFRNIAAQASDTTGREMEIRNATYDYSVNDGTGTLSMSFVWTNFLKEGEGRSLRLGDVFLVPSDQSESTPTWLSLMGENQRMIIHPPEGYTTNTTSIPVKQQSNAIILEGPSDFNDDERLVVTYRQTARERFEWPLYLGGGAVVLVALAVGAAVVLRSRRDGGADAPANATDGSRPGGATAATNGGTPAGGAVPAGDSDENGDAVAGPIDPGPGDGGNADEDEVDVSLLSDEERVEYLLEQNGGRMKQANIVKETGWSDAKVSQLLSAMADDGRVTKLRLGRENLISLPDGDGTEDGTA</sequence>
<dbReference type="Pfam" id="PF24036">
    <property type="entry name" value="DUF7345"/>
    <property type="match status" value="1"/>
</dbReference>
<evidence type="ECO:0000313" key="6">
    <source>
        <dbReference type="Proteomes" id="UP001596408"/>
    </source>
</evidence>
<reference evidence="5 6" key="1">
    <citation type="journal article" date="2019" name="Int. J. Syst. Evol. Microbiol.">
        <title>The Global Catalogue of Microorganisms (GCM) 10K type strain sequencing project: providing services to taxonomists for standard genome sequencing and annotation.</title>
        <authorList>
            <consortium name="The Broad Institute Genomics Platform"/>
            <consortium name="The Broad Institute Genome Sequencing Center for Infectious Disease"/>
            <person name="Wu L."/>
            <person name="Ma J."/>
        </authorList>
    </citation>
    <scope>NUCLEOTIDE SEQUENCE [LARGE SCALE GENOMIC DNA]</scope>
    <source>
        <strain evidence="5 6">YIM 94188</strain>
    </source>
</reference>
<evidence type="ECO:0000313" key="5">
    <source>
        <dbReference type="EMBL" id="MFC6826822.1"/>
    </source>
</evidence>
<organism evidence="5 6">
    <name type="scientific">Halopelagius fulvigenes</name>
    <dbReference type="NCBI Taxonomy" id="1198324"/>
    <lineage>
        <taxon>Archaea</taxon>
        <taxon>Methanobacteriati</taxon>
        <taxon>Methanobacteriota</taxon>
        <taxon>Stenosarchaea group</taxon>
        <taxon>Halobacteria</taxon>
        <taxon>Halobacteriales</taxon>
        <taxon>Haloferacaceae</taxon>
    </lineage>
</organism>
<feature type="compositionally biased region" description="Low complexity" evidence="1">
    <location>
        <begin position="287"/>
        <end position="306"/>
    </location>
</feature>